<dbReference type="PROSITE" id="PS51354">
    <property type="entry name" value="GLUTAREDOXIN_2"/>
    <property type="match status" value="1"/>
</dbReference>
<evidence type="ECO:0000313" key="2">
    <source>
        <dbReference type="Proteomes" id="UP000663305"/>
    </source>
</evidence>
<gene>
    <name evidence="1" type="primary">trxA</name>
    <name evidence="1" type="ORF">HSBGL_0131</name>
</gene>
<name>A0A897ND41_9EURY</name>
<dbReference type="RefSeq" id="WP_229125204.1">
    <property type="nucleotide sequence ID" value="NZ_CP064789.1"/>
</dbReference>
<dbReference type="AlphaFoldDB" id="A0A897ND41"/>
<dbReference type="InterPro" id="IPR036249">
    <property type="entry name" value="Thioredoxin-like_sf"/>
</dbReference>
<sequence>MASEITRILLVVTLIGVALVAGIAVVQTPPESPADSGDSVPTVTEQSGTDDTSVCVVFFYHPSCPHCEDVEEYLDRVKPQYNVTVHQHNTGNDDSVRLLKQYYEAYDVPERDRGGVPIVFVADDYAVGSAGAIDLIQSAIESNEAVACPTVSQSTPAG</sequence>
<dbReference type="GeneID" id="68859663"/>
<dbReference type="Proteomes" id="UP000663305">
    <property type="component" value="Chromosome"/>
</dbReference>
<dbReference type="EMBL" id="CP064789">
    <property type="protein sequence ID" value="QSG10572.1"/>
    <property type="molecule type" value="Genomic_DNA"/>
</dbReference>
<evidence type="ECO:0000313" key="1">
    <source>
        <dbReference type="EMBL" id="QSG10572.1"/>
    </source>
</evidence>
<dbReference type="Gene3D" id="3.40.30.10">
    <property type="entry name" value="Glutaredoxin"/>
    <property type="match status" value="1"/>
</dbReference>
<organism evidence="1 2">
    <name type="scientific">Halapricum desulfuricans</name>
    <dbReference type="NCBI Taxonomy" id="2841257"/>
    <lineage>
        <taxon>Archaea</taxon>
        <taxon>Methanobacteriati</taxon>
        <taxon>Methanobacteriota</taxon>
        <taxon>Stenosarchaea group</taxon>
        <taxon>Halobacteria</taxon>
        <taxon>Halobacteriales</taxon>
        <taxon>Haloarculaceae</taxon>
        <taxon>Halapricum</taxon>
    </lineage>
</organism>
<protein>
    <submittedName>
        <fullName evidence="1">Thiol-disulfide isomerase or thioredoxin</fullName>
    </submittedName>
</protein>
<dbReference type="GO" id="GO:0016853">
    <property type="term" value="F:isomerase activity"/>
    <property type="evidence" value="ECO:0007669"/>
    <property type="project" value="UniProtKB-KW"/>
</dbReference>
<reference evidence="1" key="1">
    <citation type="submission" date="2020-11" db="EMBL/GenBank/DDBJ databases">
        <title>Carbohydrate-dependent, anaerobic sulfur respiration: A novel catabolism in halophilic archaea.</title>
        <authorList>
            <person name="Sorokin D.Y."/>
            <person name="Messina E."/>
            <person name="Smedile F."/>
            <person name="La Cono V."/>
            <person name="Hallsworth J.E."/>
            <person name="Yakimov M.M."/>
        </authorList>
    </citation>
    <scope>NUCLEOTIDE SEQUENCE</scope>
    <source>
        <strain evidence="1">HSR-Bgl</strain>
    </source>
</reference>
<keyword evidence="1" id="KW-0413">Isomerase</keyword>
<dbReference type="SUPFAM" id="SSF52833">
    <property type="entry name" value="Thioredoxin-like"/>
    <property type="match status" value="1"/>
</dbReference>
<accession>A0A897ND41</accession>
<proteinExistence type="predicted"/>
<dbReference type="CDD" id="cd01659">
    <property type="entry name" value="TRX_superfamily"/>
    <property type="match status" value="1"/>
</dbReference>